<dbReference type="InterPro" id="IPR028098">
    <property type="entry name" value="Glyco_trans_4-like_N"/>
</dbReference>
<reference evidence="4 5" key="1">
    <citation type="submission" date="2013-07" db="EMBL/GenBank/DDBJ databases">
        <title>Complete genome sequence of Bacillus infantis NRRL B-14911 that has potential to induce cardiac disease by antigenic mimicry.</title>
        <authorList>
            <person name="Massilamany C."/>
            <person name="Smith T.P.L."/>
            <person name="Loy J.D."/>
            <person name="Barletta R."/>
            <person name="Reddy J."/>
        </authorList>
    </citation>
    <scope>NUCLEOTIDE SEQUENCE [LARGE SCALE GENOMIC DNA]</scope>
    <source>
        <strain evidence="4 5">NRRL B-14911</strain>
    </source>
</reference>
<dbReference type="Pfam" id="PF13439">
    <property type="entry name" value="Glyco_transf_4"/>
    <property type="match status" value="1"/>
</dbReference>
<name>U5L810_9BACI</name>
<proteinExistence type="inferred from homology"/>
<evidence type="ECO:0000256" key="1">
    <source>
        <dbReference type="ARBA" id="ARBA00009481"/>
    </source>
</evidence>
<dbReference type="AlphaFoldDB" id="U5L810"/>
<feature type="domain" description="Glycosyltransferase subfamily 4-like N-terminal" evidence="3">
    <location>
        <begin position="54"/>
        <end position="170"/>
    </location>
</feature>
<dbReference type="PATRIC" id="fig|1367477.3.peg.1999"/>
<sequence>MNLKTYNYRIHDRIEELTEQSAFSSSEILKAYPDYNPDSFIFQTEVYRYSLYNAARYYGLEDYDVIYAQDVMSAGVIGRIKPSKVPMVMSAHGYLLGEILFYLKSKFPNASDETLQKTEVYNFFQSLEKLGYYYCDMIHSQSQWMRELIVNGSQVPEEKVVLFPYGVDTSSILETFGTSEKLDTGGKKIIIFTGRLVTLKGVNTLISALGMLVKERQDWECWILGDGEEKTNLEQQCSNLGITSSVKFFGNVKNVFPYLKSADIFVLPGLQDTQPHSVMEAQLAGLPVIVSDATGLPEMVQHQINGFIFRAHNIEALKIQLHFLLDDAKKRREFGEQSIRWALNKWDYNLMAENVLTMFTQAISKSQFNS</sequence>
<protein>
    <submittedName>
        <fullName evidence="4">Glycosyl transferase family 1</fullName>
    </submittedName>
</protein>
<dbReference type="HOGENOM" id="CLU_009583_2_5_9"/>
<dbReference type="Proteomes" id="UP000017805">
    <property type="component" value="Chromosome"/>
</dbReference>
<evidence type="ECO:0000259" key="2">
    <source>
        <dbReference type="Pfam" id="PF00534"/>
    </source>
</evidence>
<keyword evidence="4" id="KW-0808">Transferase</keyword>
<dbReference type="STRING" id="1367477.N288_10295"/>
<dbReference type="GO" id="GO:0016757">
    <property type="term" value="F:glycosyltransferase activity"/>
    <property type="evidence" value="ECO:0007669"/>
    <property type="project" value="InterPro"/>
</dbReference>
<keyword evidence="5" id="KW-1185">Reference proteome</keyword>
<dbReference type="SUPFAM" id="SSF53756">
    <property type="entry name" value="UDP-Glycosyltransferase/glycogen phosphorylase"/>
    <property type="match status" value="1"/>
</dbReference>
<gene>
    <name evidence="4" type="ORF">N288_10295</name>
</gene>
<dbReference type="PANTHER" id="PTHR45947">
    <property type="entry name" value="SULFOQUINOVOSYL TRANSFERASE SQD2"/>
    <property type="match status" value="1"/>
</dbReference>
<evidence type="ECO:0000313" key="4">
    <source>
        <dbReference type="EMBL" id="AGX03974.1"/>
    </source>
</evidence>
<dbReference type="InterPro" id="IPR001296">
    <property type="entry name" value="Glyco_trans_1"/>
</dbReference>
<dbReference type="Gene3D" id="3.40.50.2000">
    <property type="entry name" value="Glycogen Phosphorylase B"/>
    <property type="match status" value="2"/>
</dbReference>
<organism evidence="4 5">
    <name type="scientific">Bacillus infantis NRRL B-14911</name>
    <dbReference type="NCBI Taxonomy" id="1367477"/>
    <lineage>
        <taxon>Bacteria</taxon>
        <taxon>Bacillati</taxon>
        <taxon>Bacillota</taxon>
        <taxon>Bacilli</taxon>
        <taxon>Bacillales</taxon>
        <taxon>Bacillaceae</taxon>
        <taxon>Bacillus</taxon>
    </lineage>
</organism>
<comment type="similarity">
    <text evidence="1">Belongs to the glycosyltransferase group 1 family. Glycosyltransferase 4 subfamily.</text>
</comment>
<evidence type="ECO:0000259" key="3">
    <source>
        <dbReference type="Pfam" id="PF13439"/>
    </source>
</evidence>
<dbReference type="KEGG" id="bif:N288_10295"/>
<dbReference type="Pfam" id="PF00534">
    <property type="entry name" value="Glycos_transf_1"/>
    <property type="match status" value="1"/>
</dbReference>
<dbReference type="PANTHER" id="PTHR45947:SF3">
    <property type="entry name" value="SULFOQUINOVOSYL TRANSFERASE SQD2"/>
    <property type="match status" value="1"/>
</dbReference>
<dbReference type="EMBL" id="CP006643">
    <property type="protein sequence ID" value="AGX03974.1"/>
    <property type="molecule type" value="Genomic_DNA"/>
</dbReference>
<evidence type="ECO:0000313" key="5">
    <source>
        <dbReference type="Proteomes" id="UP000017805"/>
    </source>
</evidence>
<dbReference type="InterPro" id="IPR050194">
    <property type="entry name" value="Glycosyltransferase_grp1"/>
</dbReference>
<accession>U5L810</accession>
<feature type="domain" description="Glycosyl transferase family 1" evidence="2">
    <location>
        <begin position="185"/>
        <end position="340"/>
    </location>
</feature>
<dbReference type="CDD" id="cd03801">
    <property type="entry name" value="GT4_PimA-like"/>
    <property type="match status" value="1"/>
</dbReference>